<dbReference type="AlphaFoldDB" id="A0AAV6ZHY6"/>
<proteinExistence type="predicted"/>
<evidence type="ECO:0000313" key="3">
    <source>
        <dbReference type="Proteomes" id="UP000824782"/>
    </source>
</evidence>
<sequence>MTTKPGIKDFNIEKAQNTLKPPPDEVLTIGDSPVRNVRCDTSSRMSPTDGTGRPTDGGSPLTNPVISHIYSYVTG</sequence>
<comment type="caution">
    <text evidence="2">The sequence shown here is derived from an EMBL/GenBank/DDBJ whole genome shotgun (WGS) entry which is preliminary data.</text>
</comment>
<feature type="region of interest" description="Disordered" evidence="1">
    <location>
        <begin position="1"/>
        <end position="63"/>
    </location>
</feature>
<evidence type="ECO:0000313" key="2">
    <source>
        <dbReference type="EMBL" id="KAG8545488.1"/>
    </source>
</evidence>
<organism evidence="2 3">
    <name type="scientific">Engystomops pustulosus</name>
    <name type="common">Tungara frog</name>
    <name type="synonym">Physalaemus pustulosus</name>
    <dbReference type="NCBI Taxonomy" id="76066"/>
    <lineage>
        <taxon>Eukaryota</taxon>
        <taxon>Metazoa</taxon>
        <taxon>Chordata</taxon>
        <taxon>Craniata</taxon>
        <taxon>Vertebrata</taxon>
        <taxon>Euteleostomi</taxon>
        <taxon>Amphibia</taxon>
        <taxon>Batrachia</taxon>
        <taxon>Anura</taxon>
        <taxon>Neobatrachia</taxon>
        <taxon>Hyloidea</taxon>
        <taxon>Leptodactylidae</taxon>
        <taxon>Leiuperinae</taxon>
        <taxon>Engystomops</taxon>
    </lineage>
</organism>
<protein>
    <submittedName>
        <fullName evidence="2">Uncharacterized protein</fullName>
    </submittedName>
</protein>
<name>A0AAV6ZHY6_ENGPU</name>
<reference evidence="2" key="1">
    <citation type="thesis" date="2020" institute="ProQuest LLC" country="789 East Eisenhower Parkway, Ann Arbor, MI, USA">
        <title>Comparative Genomics and Chromosome Evolution.</title>
        <authorList>
            <person name="Mudd A.B."/>
        </authorList>
    </citation>
    <scope>NUCLEOTIDE SEQUENCE</scope>
    <source>
        <strain evidence="2">237g6f4</strain>
        <tissue evidence="2">Blood</tissue>
    </source>
</reference>
<gene>
    <name evidence="2" type="ORF">GDO81_020762</name>
</gene>
<feature type="compositionally biased region" description="Basic and acidic residues" evidence="1">
    <location>
        <begin position="1"/>
        <end position="12"/>
    </location>
</feature>
<dbReference type="Proteomes" id="UP000824782">
    <property type="component" value="Unassembled WGS sequence"/>
</dbReference>
<accession>A0AAV6ZHY6</accession>
<feature type="compositionally biased region" description="Low complexity" evidence="1">
    <location>
        <begin position="46"/>
        <end position="60"/>
    </location>
</feature>
<evidence type="ECO:0000256" key="1">
    <source>
        <dbReference type="SAM" id="MobiDB-lite"/>
    </source>
</evidence>
<dbReference type="EMBL" id="WNYA01001580">
    <property type="protein sequence ID" value="KAG8545488.1"/>
    <property type="molecule type" value="Genomic_DNA"/>
</dbReference>
<keyword evidence="3" id="KW-1185">Reference proteome</keyword>